<dbReference type="Pfam" id="PF13879">
    <property type="entry name" value="Hmw_CFAP97"/>
    <property type="match status" value="1"/>
</dbReference>
<accession>A0A803JM97</accession>
<dbReference type="Ensembl" id="ENSXETT00000115231">
    <property type="protein sequence ID" value="ENSXETP00000109069"/>
    <property type="gene ID" value="ENSXETG00000041936"/>
</dbReference>
<reference evidence="3" key="2">
    <citation type="submission" date="2021-03" db="UniProtKB">
        <authorList>
            <consortium name="Ensembl"/>
        </authorList>
    </citation>
    <scope>IDENTIFICATION</scope>
</reference>
<name>A0A803JM97_XENTR</name>
<proteinExistence type="inferred from homology"/>
<dbReference type="InterPro" id="IPR038792">
    <property type="entry name" value="CFAP97D1/2"/>
</dbReference>
<dbReference type="PANTHER" id="PTHR33768:SF6">
    <property type="entry name" value="SI:CH211-284K5.2"/>
    <property type="match status" value="1"/>
</dbReference>
<feature type="compositionally biased region" description="Basic and acidic residues" evidence="2">
    <location>
        <begin position="347"/>
        <end position="364"/>
    </location>
</feature>
<feature type="compositionally biased region" description="Polar residues" evidence="2">
    <location>
        <begin position="430"/>
        <end position="454"/>
    </location>
</feature>
<organism evidence="3">
    <name type="scientific">Xenopus tropicalis</name>
    <name type="common">Western clawed frog</name>
    <name type="synonym">Silurana tropicalis</name>
    <dbReference type="NCBI Taxonomy" id="8364"/>
    <lineage>
        <taxon>Eukaryota</taxon>
        <taxon>Metazoa</taxon>
        <taxon>Chordata</taxon>
        <taxon>Craniata</taxon>
        <taxon>Vertebrata</taxon>
        <taxon>Euteleostomi</taxon>
        <taxon>Amphibia</taxon>
        <taxon>Batrachia</taxon>
        <taxon>Anura</taxon>
        <taxon>Pipoidea</taxon>
        <taxon>Pipidae</taxon>
        <taxon>Xenopodinae</taxon>
        <taxon>Xenopus</taxon>
        <taxon>Silurana</taxon>
    </lineage>
</organism>
<evidence type="ECO:0000256" key="2">
    <source>
        <dbReference type="SAM" id="MobiDB-lite"/>
    </source>
</evidence>
<sequence>MLSFSCMPNMYRAYQPTLPTTNLYLQNKWDRTRYLEHRKKVEMAVCVIDTKGPQIPEHLLINMKRKQMDNERQTLVMKQNHSHLARLGAIRKSHGQLDNWNYYTPHSLNVGQRQLKFQQLIQENARILQRILKRESEYGRWESDWQNVRQIRANISRYPRNPTPLWADHEKLPVLDVRKSSGSTLESISRHERTGRSIVSAINQEKNDQVSTSTKSAESTYCTLKTKNPEIKKHRKRQKSCRCSQDNIEHVVFVNNGDTSLHNSVSNINGETETDLSYRSDEKNLADGHKKASLSRLESNQSIDFSQVASDASSFYSLENSEESLPPSPTESAKISEKMSSLSLKAEQTEDRRDPLLQEIKRCSDSLSQKTNRSTNVSSQGSNKSQDLSLQGMNKSPIISLQMNNNNRSNSSSVGSFRNSGGPTHELYKSTDSSLTTSSRGTSASFRYSRSIMSYSDEETTNHNPTEI</sequence>
<feature type="region of interest" description="Disordered" evidence="2">
    <location>
        <begin position="319"/>
        <end position="468"/>
    </location>
</feature>
<feature type="region of interest" description="Disordered" evidence="2">
    <location>
        <begin position="259"/>
        <end position="284"/>
    </location>
</feature>
<feature type="compositionally biased region" description="Low complexity" evidence="2">
    <location>
        <begin position="404"/>
        <end position="422"/>
    </location>
</feature>
<reference evidence="3" key="1">
    <citation type="journal article" date="2010" name="Science">
        <title>The genome of the Western clawed frog Xenopus tropicalis.</title>
        <authorList>
            <person name="Hellsten U."/>
            <person name="Harland R.M."/>
            <person name="Gilchrist M.J."/>
            <person name="Hendrix D."/>
            <person name="Jurka J."/>
            <person name="Kapitonov V."/>
            <person name="Ovcharenko I."/>
            <person name="Putnam N.H."/>
            <person name="Shu S."/>
            <person name="Taher L."/>
            <person name="Blitz I.L."/>
            <person name="Blumberg B."/>
            <person name="Dichmann D.S."/>
            <person name="Dubchak I."/>
            <person name="Amaya E."/>
            <person name="Detter J.C."/>
            <person name="Fletcher R."/>
            <person name="Gerhard D.S."/>
            <person name="Goodstein D."/>
            <person name="Graves T."/>
            <person name="Grigoriev I.V."/>
            <person name="Grimwood J."/>
            <person name="Kawashima T."/>
            <person name="Lindquist E."/>
            <person name="Lucas S.M."/>
            <person name="Mead P.E."/>
            <person name="Mitros T."/>
            <person name="Ogino H."/>
            <person name="Ohta Y."/>
            <person name="Poliakov A.V."/>
            <person name="Pollet N."/>
            <person name="Robert J."/>
            <person name="Salamov A."/>
            <person name="Sater A.K."/>
            <person name="Schmutz J."/>
            <person name="Terry A."/>
            <person name="Vize P.D."/>
            <person name="Warren W.C."/>
            <person name="Wells D."/>
            <person name="Wills A."/>
            <person name="Wilson R.K."/>
            <person name="Zimmerman L.B."/>
            <person name="Zorn A.M."/>
            <person name="Grainger R."/>
            <person name="Grammer T."/>
            <person name="Khokha M.K."/>
            <person name="Richardson P.M."/>
            <person name="Rokhsar D.S."/>
        </authorList>
    </citation>
    <scope>NUCLEOTIDE SEQUENCE [LARGE SCALE GENOMIC DNA]</scope>
    <source>
        <strain evidence="3">Nigerian</strain>
    </source>
</reference>
<evidence type="ECO:0000256" key="1">
    <source>
        <dbReference type="ARBA" id="ARBA00008315"/>
    </source>
</evidence>
<dbReference type="InParanoid" id="A0A803JM97"/>
<comment type="similarity">
    <text evidence="1">Belongs to the CFAP97 family.</text>
</comment>
<evidence type="ECO:0000313" key="3">
    <source>
        <dbReference type="Ensembl" id="ENSXETP00000109069"/>
    </source>
</evidence>
<protein>
    <submittedName>
        <fullName evidence="3">Uncharacterized LOC116409486</fullName>
    </submittedName>
</protein>
<dbReference type="GeneTree" id="ENSGT00940000164099"/>
<dbReference type="AlphaFoldDB" id="A0A803JM97"/>
<feature type="compositionally biased region" description="Polar residues" evidence="2">
    <location>
        <begin position="259"/>
        <end position="275"/>
    </location>
</feature>
<feature type="compositionally biased region" description="Polar residues" evidence="2">
    <location>
        <begin position="365"/>
        <end position="403"/>
    </location>
</feature>
<dbReference type="InterPro" id="IPR029488">
    <property type="entry name" value="Hmw/CFAP97"/>
</dbReference>
<gene>
    <name evidence="3" type="primary">LOC116409486</name>
</gene>
<dbReference type="PANTHER" id="PTHR33768">
    <property type="entry name" value="MIP11318P"/>
    <property type="match status" value="1"/>
</dbReference>